<feature type="compositionally biased region" description="Low complexity" evidence="1">
    <location>
        <begin position="35"/>
        <end position="45"/>
    </location>
</feature>
<sequence>MATHGPHDEHDDNGLDALDFFEPTAQDDAPELPELPDLPAPDTTDSYVEDGSDDFIEATDPDPAVPDEQALTLQAANPPGTVTVTTYLTGTIARVELDPKVTAMTEADLAEEIGAVSEVASKRATAIIHDSIVGSLVQHGIHRQDALHFVESYMPFATPEQANEAELALIARHTDEQH</sequence>
<feature type="region of interest" description="Disordered" evidence="1">
    <location>
        <begin position="1"/>
        <end position="64"/>
    </location>
</feature>
<dbReference type="RefSeq" id="WP_217154690.1">
    <property type="nucleotide sequence ID" value="NZ_VOMB01000002.1"/>
</dbReference>
<keyword evidence="3" id="KW-1185">Reference proteome</keyword>
<dbReference type="Proteomes" id="UP000812982">
    <property type="component" value="Unassembled WGS sequence"/>
</dbReference>
<comment type="caution">
    <text evidence="2">The sequence shown here is derived from an EMBL/GenBank/DDBJ whole genome shotgun (WGS) entry which is preliminary data.</text>
</comment>
<feature type="compositionally biased region" description="Acidic residues" evidence="1">
    <location>
        <begin position="47"/>
        <end position="60"/>
    </location>
</feature>
<proteinExistence type="predicted"/>
<organism evidence="2 3">
    <name type="scientific">[Mycobacterium] fortunisiensis</name>
    <dbReference type="NCBI Taxonomy" id="2600579"/>
    <lineage>
        <taxon>Bacteria</taxon>
        <taxon>Bacillati</taxon>
        <taxon>Actinomycetota</taxon>
        <taxon>Actinomycetes</taxon>
        <taxon>Mycobacteriales</taxon>
        <taxon>Mycobacteriaceae</taxon>
        <taxon>Mycolicibacterium</taxon>
    </lineage>
</organism>
<accession>A0ABS6KGN5</accession>
<evidence type="ECO:0008006" key="4">
    <source>
        <dbReference type="Google" id="ProtNLM"/>
    </source>
</evidence>
<evidence type="ECO:0000256" key="1">
    <source>
        <dbReference type="SAM" id="MobiDB-lite"/>
    </source>
</evidence>
<reference evidence="2 3" key="1">
    <citation type="journal article" date="2021" name="Sci. Rep.">
        <title>Phenotypic and genomic hallmarks of a novel, potentially pathogenic rapidly growing Mycobacterium species related to the Mycobacterium fortuitum complex.</title>
        <authorList>
            <person name="Gharbi R."/>
            <person name="Khanna V."/>
            <person name="Frigui W."/>
            <person name="Mhenni B."/>
            <person name="Brosch R."/>
            <person name="Mardassi H."/>
        </authorList>
    </citation>
    <scope>NUCLEOTIDE SEQUENCE [LARGE SCALE GENOMIC DNA]</scope>
    <source>
        <strain evidence="2 3">TNTM28</strain>
    </source>
</reference>
<name>A0ABS6KGN5_9MYCO</name>
<dbReference type="EMBL" id="VOMB01000002">
    <property type="protein sequence ID" value="MBU9762729.1"/>
    <property type="molecule type" value="Genomic_DNA"/>
</dbReference>
<feature type="compositionally biased region" description="Basic and acidic residues" evidence="1">
    <location>
        <begin position="1"/>
        <end position="13"/>
    </location>
</feature>
<protein>
    <recommendedName>
        <fullName evidence="4">ESX-1 secretion-associated protein EspH</fullName>
    </recommendedName>
</protein>
<gene>
    <name evidence="2" type="ORF">FR943_02525</name>
</gene>
<evidence type="ECO:0000313" key="2">
    <source>
        <dbReference type="EMBL" id="MBU9762729.1"/>
    </source>
</evidence>
<evidence type="ECO:0000313" key="3">
    <source>
        <dbReference type="Proteomes" id="UP000812982"/>
    </source>
</evidence>